<proteinExistence type="predicted"/>
<evidence type="ECO:0000313" key="2">
    <source>
        <dbReference type="EMBL" id="TQN66718.1"/>
    </source>
</evidence>
<feature type="compositionally biased region" description="Polar residues" evidence="1">
    <location>
        <begin position="27"/>
        <end position="39"/>
    </location>
</feature>
<name>A0A5Q4BIG5_9PEZI</name>
<dbReference type="OrthoDB" id="4846188at2759"/>
<keyword evidence="3" id="KW-1185">Reference proteome</keyword>
<feature type="region of interest" description="Disordered" evidence="1">
    <location>
        <begin position="1"/>
        <end position="39"/>
    </location>
</feature>
<dbReference type="Proteomes" id="UP000326340">
    <property type="component" value="Unassembled WGS sequence"/>
</dbReference>
<organism evidence="2 3">
    <name type="scientific">Colletotrichum shisoi</name>
    <dbReference type="NCBI Taxonomy" id="2078593"/>
    <lineage>
        <taxon>Eukaryota</taxon>
        <taxon>Fungi</taxon>
        <taxon>Dikarya</taxon>
        <taxon>Ascomycota</taxon>
        <taxon>Pezizomycotina</taxon>
        <taxon>Sordariomycetes</taxon>
        <taxon>Hypocreomycetidae</taxon>
        <taxon>Glomerellales</taxon>
        <taxon>Glomerellaceae</taxon>
        <taxon>Colletotrichum</taxon>
        <taxon>Colletotrichum destructivum species complex</taxon>
    </lineage>
</organism>
<protein>
    <submittedName>
        <fullName evidence="2">Uncharacterized protein</fullName>
    </submittedName>
</protein>
<reference evidence="2 3" key="1">
    <citation type="journal article" date="2019" name="Sci. Rep.">
        <title>Colletotrichum shisoi sp. nov., an anthracnose pathogen of Perilla frutescens in Japan: molecular phylogenetic, morphological and genomic evidence.</title>
        <authorList>
            <person name="Gan P."/>
            <person name="Tsushima A."/>
            <person name="Hiroyama R."/>
            <person name="Narusaka M."/>
            <person name="Takano Y."/>
            <person name="Narusaka Y."/>
            <person name="Kawaradani M."/>
            <person name="Damm U."/>
            <person name="Shirasu K."/>
        </authorList>
    </citation>
    <scope>NUCLEOTIDE SEQUENCE [LARGE SCALE GENOMIC DNA]</scope>
    <source>
        <strain evidence="2 3">PG-2018a</strain>
    </source>
</reference>
<feature type="region of interest" description="Disordered" evidence="1">
    <location>
        <begin position="267"/>
        <end position="293"/>
    </location>
</feature>
<comment type="caution">
    <text evidence="2">The sequence shown here is derived from an EMBL/GenBank/DDBJ whole genome shotgun (WGS) entry which is preliminary data.</text>
</comment>
<gene>
    <name evidence="2" type="ORF">CSHISOI_08720</name>
</gene>
<dbReference type="AlphaFoldDB" id="A0A5Q4BIG5"/>
<dbReference type="EMBL" id="PUHP01001125">
    <property type="protein sequence ID" value="TQN66718.1"/>
    <property type="molecule type" value="Genomic_DNA"/>
</dbReference>
<feature type="non-terminal residue" evidence="2">
    <location>
        <position position="644"/>
    </location>
</feature>
<sequence>MAAPDIAYSMQTDEDQTELPTSPVKVPQQSQKQTSNSLQANVIMADNTAQETTGTAGKAPEKAPKTTTAVLLEHIASKTIPTDPQTVKDFGFDRCITQKGQEVLMQAIYITLLKDLAVTPAQVEAWVAEGGAKFAKQIRAKFEAAKDEQGLKWLDYFAYIWNPNDVDAELGAMSEEYLGSLAGPGSDEQFQARVETYLAAQARLRAKRDDLMARGEYVPRAHGPRMLVPAPGSNDPTPASVSFFCPGTDLAAFARELEGMPGVVNSHSHDEVEPLNPPIARPRPSARHISTNTSSDMENHLNMRMGVPQPNHTRDKMAKMGFHESVLAHHEFLARMEKARELPRDLNTLKTWYFTRLGSQADQIALLGVYNTLVFDLGLGDGQLQSWLSDLKMARRIEDAFAANAARIPPERMMWFMEHRFIFRCDQYGHDTPVFRFDAYERRKKWPVEWKGLSRDEIELAIDETEGGSQTVFEGPHEKEAWLLEMARRSIAMSARNTTAHTLSADLRNGEVPTDPAVLADFGFDECFSAPDRARLSMVYHLLMVDLEVRPSTMNKWKAKGAVFLAEKMRAAFTDAKPDRARAAARAAAYVAWFQAHQYIWDPNDVKGRRVARAEARKMIKRNLDRQKKQKKEAFDWCEWALMG</sequence>
<accession>A0A5Q4BIG5</accession>
<evidence type="ECO:0000256" key="1">
    <source>
        <dbReference type="SAM" id="MobiDB-lite"/>
    </source>
</evidence>
<evidence type="ECO:0000313" key="3">
    <source>
        <dbReference type="Proteomes" id="UP000326340"/>
    </source>
</evidence>